<dbReference type="EMBL" id="BAAAUT010000077">
    <property type="protein sequence ID" value="GAA3162993.1"/>
    <property type="molecule type" value="Genomic_DNA"/>
</dbReference>
<keyword evidence="1" id="KW-1133">Transmembrane helix</keyword>
<keyword evidence="1" id="KW-0472">Membrane</keyword>
<dbReference type="Proteomes" id="UP001500320">
    <property type="component" value="Unassembled WGS sequence"/>
</dbReference>
<keyword evidence="1" id="KW-0812">Transmembrane</keyword>
<dbReference type="InterPro" id="IPR032531">
    <property type="entry name" value="DUF4956"/>
</dbReference>
<accession>A0ABP6P1W9</accession>
<keyword evidence="3" id="KW-1185">Reference proteome</keyword>
<dbReference type="RefSeq" id="WP_344865846.1">
    <property type="nucleotide sequence ID" value="NZ_BAAAUT010000077.1"/>
</dbReference>
<evidence type="ECO:0000313" key="3">
    <source>
        <dbReference type="Proteomes" id="UP001500320"/>
    </source>
</evidence>
<comment type="caution">
    <text evidence="2">The sequence shown here is derived from an EMBL/GenBank/DDBJ whole genome shotgun (WGS) entry which is preliminary data.</text>
</comment>
<dbReference type="Pfam" id="PF16316">
    <property type="entry name" value="DUF4956"/>
    <property type="match status" value="1"/>
</dbReference>
<sequence length="207" mass="22028">MNQLMMIAADLAAIAVLTFGVYFPRHHRRDLVTAFLGVNIGVLAVSAVLGSSTVGAGLGLGLFGVLSIIRLRSDEIAQHEVAYYFAALALGLLAGLSGSMSAATAGLMLLVVAALFVGDHPRLFRRHRQQTIRLDVAHTDEEALRSHLEVLLGGRVVNLSIKHVDLVNDSTLAEVRYVAGRRPGHDGHDGHDGRDGLAERDLAVTAA</sequence>
<proteinExistence type="predicted"/>
<organism evidence="2 3">
    <name type="scientific">Planomonospora alba</name>
    <dbReference type="NCBI Taxonomy" id="161354"/>
    <lineage>
        <taxon>Bacteria</taxon>
        <taxon>Bacillati</taxon>
        <taxon>Actinomycetota</taxon>
        <taxon>Actinomycetes</taxon>
        <taxon>Streptosporangiales</taxon>
        <taxon>Streptosporangiaceae</taxon>
        <taxon>Planomonospora</taxon>
    </lineage>
</organism>
<protein>
    <submittedName>
        <fullName evidence="2">DUF4956 domain-containing protein</fullName>
    </submittedName>
</protein>
<evidence type="ECO:0000313" key="2">
    <source>
        <dbReference type="EMBL" id="GAA3162993.1"/>
    </source>
</evidence>
<gene>
    <name evidence="2" type="ORF">GCM10010466_62440</name>
</gene>
<name>A0ABP6P1W9_9ACTN</name>
<reference evidence="3" key="1">
    <citation type="journal article" date="2019" name="Int. J. Syst. Evol. Microbiol.">
        <title>The Global Catalogue of Microorganisms (GCM) 10K type strain sequencing project: providing services to taxonomists for standard genome sequencing and annotation.</title>
        <authorList>
            <consortium name="The Broad Institute Genomics Platform"/>
            <consortium name="The Broad Institute Genome Sequencing Center for Infectious Disease"/>
            <person name="Wu L."/>
            <person name="Ma J."/>
        </authorList>
    </citation>
    <scope>NUCLEOTIDE SEQUENCE [LARGE SCALE GENOMIC DNA]</scope>
    <source>
        <strain evidence="3">JCM 9373</strain>
    </source>
</reference>
<feature type="transmembrane region" description="Helical" evidence="1">
    <location>
        <begin position="81"/>
        <end position="99"/>
    </location>
</feature>
<feature type="transmembrane region" description="Helical" evidence="1">
    <location>
        <begin position="36"/>
        <end position="69"/>
    </location>
</feature>
<evidence type="ECO:0000256" key="1">
    <source>
        <dbReference type="SAM" id="Phobius"/>
    </source>
</evidence>
<feature type="transmembrane region" description="Helical" evidence="1">
    <location>
        <begin position="7"/>
        <end position="24"/>
    </location>
</feature>